<evidence type="ECO:0000256" key="1">
    <source>
        <dbReference type="ARBA" id="ARBA00022553"/>
    </source>
</evidence>
<evidence type="ECO:0000313" key="7">
    <source>
        <dbReference type="Proteomes" id="UP000531216"/>
    </source>
</evidence>
<dbReference type="RefSeq" id="WP_090958309.1">
    <property type="nucleotide sequence ID" value="NZ_FOOA01000001.1"/>
</dbReference>
<dbReference type="PROSITE" id="PS50110">
    <property type="entry name" value="RESPONSE_REGULATORY"/>
    <property type="match status" value="1"/>
</dbReference>
<name>A0A7W6BPC4_9HYPH</name>
<evidence type="ECO:0000256" key="4">
    <source>
        <dbReference type="PROSITE-ProRule" id="PRU00169"/>
    </source>
</evidence>
<reference evidence="6 7" key="1">
    <citation type="submission" date="2020-08" db="EMBL/GenBank/DDBJ databases">
        <title>Genomic Encyclopedia of Type Strains, Phase IV (KMG-IV): sequencing the most valuable type-strain genomes for metagenomic binning, comparative biology and taxonomic classification.</title>
        <authorList>
            <person name="Goeker M."/>
        </authorList>
    </citation>
    <scope>NUCLEOTIDE SEQUENCE [LARGE SCALE GENOMIC DNA]</scope>
    <source>
        <strain evidence="6 7">DSM 25024</strain>
    </source>
</reference>
<comment type="caution">
    <text evidence="6">The sequence shown here is derived from an EMBL/GenBank/DDBJ whole genome shotgun (WGS) entry which is preliminary data.</text>
</comment>
<evidence type="ECO:0000313" key="6">
    <source>
        <dbReference type="EMBL" id="MBB3934447.1"/>
    </source>
</evidence>
<dbReference type="OrthoDB" id="9800897at2"/>
<dbReference type="SUPFAM" id="SSF52172">
    <property type="entry name" value="CheY-like"/>
    <property type="match status" value="1"/>
</dbReference>
<dbReference type="InterPro" id="IPR001789">
    <property type="entry name" value="Sig_transdc_resp-reg_receiver"/>
</dbReference>
<dbReference type="EMBL" id="JACIDO010000001">
    <property type="protein sequence ID" value="MBB3934447.1"/>
    <property type="molecule type" value="Genomic_DNA"/>
</dbReference>
<sequence>MSVCLVIDESSIVAKVAARILTGIDLKTIGAESLAAGARLLAEPSAAAPVLVLVSASLPNTTVDASVRALRADPKTAKAKILVSLVESNLGTMTRAKRAGADGFIFRPFDRASLLDWVAPFVAVAEPAAA</sequence>
<gene>
    <name evidence="6" type="ORF">GGR05_000558</name>
</gene>
<evidence type="ECO:0000256" key="2">
    <source>
        <dbReference type="ARBA" id="ARBA00023015"/>
    </source>
</evidence>
<dbReference type="Proteomes" id="UP000531216">
    <property type="component" value="Unassembled WGS sequence"/>
</dbReference>
<keyword evidence="7" id="KW-1185">Reference proteome</keyword>
<evidence type="ECO:0000259" key="5">
    <source>
        <dbReference type="PROSITE" id="PS50110"/>
    </source>
</evidence>
<protein>
    <submittedName>
        <fullName evidence="6">Two-component system chemotaxis response regulator CheY</fullName>
    </submittedName>
</protein>
<dbReference type="PANTHER" id="PTHR44591">
    <property type="entry name" value="STRESS RESPONSE REGULATOR PROTEIN 1"/>
    <property type="match status" value="1"/>
</dbReference>
<dbReference type="Gene3D" id="3.40.50.2300">
    <property type="match status" value="1"/>
</dbReference>
<comment type="caution">
    <text evidence="4">Lacks conserved residue(s) required for the propagation of feature annotation.</text>
</comment>
<proteinExistence type="predicted"/>
<evidence type="ECO:0000256" key="3">
    <source>
        <dbReference type="ARBA" id="ARBA00023163"/>
    </source>
</evidence>
<keyword evidence="2" id="KW-0805">Transcription regulation</keyword>
<dbReference type="GO" id="GO:0000160">
    <property type="term" value="P:phosphorelay signal transduction system"/>
    <property type="evidence" value="ECO:0007669"/>
    <property type="project" value="InterPro"/>
</dbReference>
<dbReference type="PANTHER" id="PTHR44591:SF3">
    <property type="entry name" value="RESPONSE REGULATORY DOMAIN-CONTAINING PROTEIN"/>
    <property type="match status" value="1"/>
</dbReference>
<keyword evidence="1" id="KW-0597">Phosphoprotein</keyword>
<dbReference type="AlphaFoldDB" id="A0A7W6BPC4"/>
<keyword evidence="3" id="KW-0804">Transcription</keyword>
<organism evidence="6 7">
    <name type="scientific">Aureimonas phyllosphaerae</name>
    <dbReference type="NCBI Taxonomy" id="1166078"/>
    <lineage>
        <taxon>Bacteria</taxon>
        <taxon>Pseudomonadati</taxon>
        <taxon>Pseudomonadota</taxon>
        <taxon>Alphaproteobacteria</taxon>
        <taxon>Hyphomicrobiales</taxon>
        <taxon>Aurantimonadaceae</taxon>
        <taxon>Aureimonas</taxon>
    </lineage>
</organism>
<dbReference type="InterPro" id="IPR011006">
    <property type="entry name" value="CheY-like_superfamily"/>
</dbReference>
<feature type="domain" description="Response regulatory" evidence="5">
    <location>
        <begin position="3"/>
        <end position="122"/>
    </location>
</feature>
<dbReference type="InterPro" id="IPR050595">
    <property type="entry name" value="Bact_response_regulator"/>
</dbReference>
<accession>A0A7W6BPC4</accession>